<gene>
    <name evidence="2" type="ORF">Lalb_Chr00c34g0408581</name>
</gene>
<evidence type="ECO:0000313" key="2">
    <source>
        <dbReference type="EMBL" id="KAE9584228.1"/>
    </source>
</evidence>
<evidence type="ECO:0000256" key="1">
    <source>
        <dbReference type="SAM" id="MobiDB-lite"/>
    </source>
</evidence>
<protein>
    <submittedName>
        <fullName evidence="2">Uncharacterized protein</fullName>
    </submittedName>
</protein>
<sequence length="66" mass="7237">MRIHSLPSQAPTQPTSLQLIQAAMAASSSNLDTALTNIKSLRRPPRCRVNKKTGTHRCHHLPRGSP</sequence>
<organism evidence="2 3">
    <name type="scientific">Lupinus albus</name>
    <name type="common">White lupine</name>
    <name type="synonym">Lupinus termis</name>
    <dbReference type="NCBI Taxonomy" id="3870"/>
    <lineage>
        <taxon>Eukaryota</taxon>
        <taxon>Viridiplantae</taxon>
        <taxon>Streptophyta</taxon>
        <taxon>Embryophyta</taxon>
        <taxon>Tracheophyta</taxon>
        <taxon>Spermatophyta</taxon>
        <taxon>Magnoliopsida</taxon>
        <taxon>eudicotyledons</taxon>
        <taxon>Gunneridae</taxon>
        <taxon>Pentapetalae</taxon>
        <taxon>rosids</taxon>
        <taxon>fabids</taxon>
        <taxon>Fabales</taxon>
        <taxon>Fabaceae</taxon>
        <taxon>Papilionoideae</taxon>
        <taxon>50 kb inversion clade</taxon>
        <taxon>genistoids sensu lato</taxon>
        <taxon>core genistoids</taxon>
        <taxon>Genisteae</taxon>
        <taxon>Lupinus</taxon>
    </lineage>
</organism>
<name>A0A6A4NC66_LUPAL</name>
<evidence type="ECO:0000313" key="3">
    <source>
        <dbReference type="Proteomes" id="UP000447434"/>
    </source>
</evidence>
<feature type="region of interest" description="Disordered" evidence="1">
    <location>
        <begin position="47"/>
        <end position="66"/>
    </location>
</feature>
<dbReference type="AlphaFoldDB" id="A0A6A4NC66"/>
<dbReference type="EMBL" id="WOCE01000059">
    <property type="protein sequence ID" value="KAE9584228.1"/>
    <property type="molecule type" value="Genomic_DNA"/>
</dbReference>
<dbReference type="Proteomes" id="UP000447434">
    <property type="component" value="Unassembled WGS sequence"/>
</dbReference>
<reference evidence="3" key="1">
    <citation type="journal article" date="2020" name="Nat. Commun.">
        <title>Genome sequence of the cluster root forming white lupin.</title>
        <authorList>
            <person name="Hufnagel B."/>
            <person name="Marques A."/>
            <person name="Soriano A."/>
            <person name="Marques L."/>
            <person name="Divol F."/>
            <person name="Doumas P."/>
            <person name="Sallet E."/>
            <person name="Mancinotti D."/>
            <person name="Carrere S."/>
            <person name="Marande W."/>
            <person name="Arribat S."/>
            <person name="Keller J."/>
            <person name="Huneau C."/>
            <person name="Blein T."/>
            <person name="Aime D."/>
            <person name="Laguerre M."/>
            <person name="Taylor J."/>
            <person name="Schubert V."/>
            <person name="Nelson M."/>
            <person name="Geu-Flores F."/>
            <person name="Crespi M."/>
            <person name="Gallardo-Guerrero K."/>
            <person name="Delaux P.-M."/>
            <person name="Salse J."/>
            <person name="Berges H."/>
            <person name="Guyot R."/>
            <person name="Gouzy J."/>
            <person name="Peret B."/>
        </authorList>
    </citation>
    <scope>NUCLEOTIDE SEQUENCE [LARGE SCALE GENOMIC DNA]</scope>
    <source>
        <strain evidence="3">cv. Amiga</strain>
    </source>
</reference>
<keyword evidence="3" id="KW-1185">Reference proteome</keyword>
<accession>A0A6A4NC66</accession>
<comment type="caution">
    <text evidence="2">The sequence shown here is derived from an EMBL/GenBank/DDBJ whole genome shotgun (WGS) entry which is preliminary data.</text>
</comment>
<proteinExistence type="predicted"/>